<evidence type="ECO:0000313" key="6">
    <source>
        <dbReference type="EMBL" id="BBO23375.1"/>
    </source>
</evidence>
<evidence type="ECO:0000259" key="5">
    <source>
        <dbReference type="Pfam" id="PF01872"/>
    </source>
</evidence>
<evidence type="ECO:0000313" key="7">
    <source>
        <dbReference type="Proteomes" id="UP000662873"/>
    </source>
</evidence>
<dbReference type="PANTHER" id="PTHR38011:SF7">
    <property type="entry name" value="2,5-DIAMINO-6-RIBOSYLAMINO-4(3H)-PYRIMIDINONE 5'-PHOSPHATE REDUCTASE"/>
    <property type="match status" value="1"/>
</dbReference>
<accession>A0A809RFZ5</accession>
<dbReference type="InterPro" id="IPR024072">
    <property type="entry name" value="DHFR-like_dom_sf"/>
</dbReference>
<comment type="pathway">
    <text evidence="1">Cofactor biosynthesis; riboflavin biosynthesis.</text>
</comment>
<dbReference type="EMBL" id="AP021858">
    <property type="protein sequence ID" value="BBO23375.1"/>
    <property type="molecule type" value="Genomic_DNA"/>
</dbReference>
<evidence type="ECO:0000256" key="1">
    <source>
        <dbReference type="ARBA" id="ARBA00005104"/>
    </source>
</evidence>
<dbReference type="Pfam" id="PF01323">
    <property type="entry name" value="DSBA"/>
    <property type="match status" value="1"/>
</dbReference>
<dbReference type="SUPFAM" id="SSF52833">
    <property type="entry name" value="Thioredoxin-like"/>
    <property type="match status" value="1"/>
</dbReference>
<name>A0A809RFZ5_9BACT</name>
<dbReference type="InterPro" id="IPR050765">
    <property type="entry name" value="Riboflavin_Biosynth_HTPR"/>
</dbReference>
<dbReference type="GO" id="GO:0009231">
    <property type="term" value="P:riboflavin biosynthetic process"/>
    <property type="evidence" value="ECO:0007669"/>
    <property type="project" value="InterPro"/>
</dbReference>
<gene>
    <name evidence="6" type="ORF">NPRO_09700</name>
</gene>
<protein>
    <submittedName>
        <fullName evidence="6">Pyrimidine reductase, riboflavin biosynthesis</fullName>
    </submittedName>
</protein>
<dbReference type="InterPro" id="IPR001853">
    <property type="entry name" value="DSBA-like_thioredoxin_dom"/>
</dbReference>
<dbReference type="InterPro" id="IPR002734">
    <property type="entry name" value="RibDG_C"/>
</dbReference>
<dbReference type="GO" id="GO:0008703">
    <property type="term" value="F:5-amino-6-(5-phosphoribosylamino)uracil reductase activity"/>
    <property type="evidence" value="ECO:0007669"/>
    <property type="project" value="InterPro"/>
</dbReference>
<dbReference type="Pfam" id="PF01872">
    <property type="entry name" value="RibD_C"/>
    <property type="match status" value="1"/>
</dbReference>
<keyword evidence="2" id="KW-0521">NADP</keyword>
<organism evidence="6 7">
    <name type="scientific">Candidatus Nitrosymbiomonas proteolyticus</name>
    <dbReference type="NCBI Taxonomy" id="2608984"/>
    <lineage>
        <taxon>Bacteria</taxon>
        <taxon>Bacillati</taxon>
        <taxon>Armatimonadota</taxon>
        <taxon>Armatimonadota incertae sedis</taxon>
        <taxon>Candidatus Nitrosymbiomonas</taxon>
    </lineage>
</organism>
<reference evidence="6" key="1">
    <citation type="journal article" name="DNA Res.">
        <title>The physiological potential of anammox bacteria as revealed by their core genome structure.</title>
        <authorList>
            <person name="Okubo T."/>
            <person name="Toyoda A."/>
            <person name="Fukuhara K."/>
            <person name="Uchiyama I."/>
            <person name="Harigaya Y."/>
            <person name="Kuroiwa M."/>
            <person name="Suzuki T."/>
            <person name="Murakami Y."/>
            <person name="Suwa Y."/>
            <person name="Takami H."/>
        </authorList>
    </citation>
    <scope>NUCLEOTIDE SEQUENCE</scope>
    <source>
        <strain evidence="6">317325-2</strain>
    </source>
</reference>
<dbReference type="AlphaFoldDB" id="A0A809RFZ5"/>
<evidence type="ECO:0000259" key="4">
    <source>
        <dbReference type="Pfam" id="PF01323"/>
    </source>
</evidence>
<evidence type="ECO:0000256" key="2">
    <source>
        <dbReference type="ARBA" id="ARBA00022857"/>
    </source>
</evidence>
<dbReference type="Proteomes" id="UP000662873">
    <property type="component" value="Chromosome"/>
</dbReference>
<dbReference type="PANTHER" id="PTHR38011">
    <property type="entry name" value="DIHYDROFOLATE REDUCTASE FAMILY PROTEIN (AFU_ORTHOLOGUE AFUA_8G06820)"/>
    <property type="match status" value="1"/>
</dbReference>
<dbReference type="InterPro" id="IPR036249">
    <property type="entry name" value="Thioredoxin-like_sf"/>
</dbReference>
<evidence type="ECO:0000256" key="3">
    <source>
        <dbReference type="ARBA" id="ARBA00023002"/>
    </source>
</evidence>
<feature type="domain" description="DSBA-like thioredoxin" evidence="4">
    <location>
        <begin position="7"/>
        <end position="173"/>
    </location>
</feature>
<sequence>MPLKVRLAFDFVCEWSWIALHQAQRLARTREIEVEWESYELFPDDLPPNEGPHKANKPMRFHLALELAGLERFDDWTPRCHSHNAHEAVAFAKRQGDAPQLIERILRAYWDDRKDISQVAVLAELASGCVSDVGDMVRAIQERRYAEEIVPFDEPAHQRGVFGTPTWFIEGEAYLEETEAVLSRAIDRALKNQGPELAAPYRSLVFASGARGKPVVAINMVATIDGKTVSETRADPVMDLGSKFDQAALRNLHVAADAVIVGAQTLRSTPKAWFEPHLVRVAVTRSGELDFSTRFFTDAPAKAVVATPTSSRSPRPPEPIHTFEAGNEDVDLPALLAYLAKEHGVRSVIVEGGSDLNSSFLRLDLADELFLTVAPKVKLGRDLPTYAGGSPLSRADILRFELVSAIPLNDEVFLRYRRRR</sequence>
<dbReference type="KEGG" id="npy:NPRO_09700"/>
<keyword evidence="3" id="KW-0560">Oxidoreductase</keyword>
<dbReference type="Gene3D" id="3.40.30.10">
    <property type="entry name" value="Glutaredoxin"/>
    <property type="match status" value="1"/>
</dbReference>
<proteinExistence type="predicted"/>
<dbReference type="SUPFAM" id="SSF53597">
    <property type="entry name" value="Dihydrofolate reductase-like"/>
    <property type="match status" value="1"/>
</dbReference>
<feature type="domain" description="Bacterial bifunctional deaminase-reductase C-terminal" evidence="5">
    <location>
        <begin position="214"/>
        <end position="408"/>
    </location>
</feature>
<dbReference type="Gene3D" id="3.40.430.10">
    <property type="entry name" value="Dihydrofolate Reductase, subunit A"/>
    <property type="match status" value="1"/>
</dbReference>